<dbReference type="Gene3D" id="3.30.1490.180">
    <property type="entry name" value="RNA polymerase ii"/>
    <property type="match status" value="1"/>
</dbReference>
<dbReference type="Pfam" id="PF04983">
    <property type="entry name" value="RNA_pol_Rpb1_3"/>
    <property type="match status" value="1"/>
</dbReference>
<dbReference type="PANTHER" id="PTHR48446:SF1">
    <property type="entry name" value="DNA-DIRECTED RNA POLYMERASE SUBUNIT BETA' N-TERMINAL SECTION"/>
    <property type="match status" value="1"/>
</dbReference>
<dbReference type="Gene3D" id="2.40.40.20">
    <property type="match status" value="1"/>
</dbReference>
<dbReference type="NCBIfam" id="NF006336">
    <property type="entry name" value="PRK08566.1"/>
    <property type="match status" value="1"/>
</dbReference>
<gene>
    <name evidence="16" type="ORF">BJ508DRAFT_412203</name>
</gene>
<comment type="subunit">
    <text evidence="3">Component of the RNA polymerase III (Pol III) complex consisting of 17 subunits.</text>
</comment>
<evidence type="ECO:0000256" key="4">
    <source>
        <dbReference type="ARBA" id="ARBA00022478"/>
    </source>
</evidence>
<dbReference type="InterPro" id="IPR007066">
    <property type="entry name" value="RNA_pol_Rpb1_3"/>
</dbReference>
<dbReference type="FunFam" id="1.10.150.390:FF:000004">
    <property type="entry name" value="DNA-directed RNA polymerase subunit"/>
    <property type="match status" value="1"/>
</dbReference>
<keyword evidence="11" id="KW-0539">Nucleus</keyword>
<name>A0A3N4ITY9_ASCIM</name>
<evidence type="ECO:0000256" key="10">
    <source>
        <dbReference type="ARBA" id="ARBA00023163"/>
    </source>
</evidence>
<dbReference type="PANTHER" id="PTHR48446">
    <property type="entry name" value="DNA-DIRECTED RNA POLYMERASE SUBUNIT BETA' N-TERMINAL SECTION"/>
    <property type="match status" value="1"/>
</dbReference>
<comment type="function">
    <text evidence="13">DNA-dependent RNA polymerase catalyzes the transcription of DNA into RNA using the four ribonucleoside triphosphates as substrates. Largest and catalytic core component of RNA polymerase III which synthesizes small RNAs, such as 5S rRNA and tRNAs. Forms the polymerase active center together with the second largest subunit. A single-stranded DNA template strand of the promoter is positioned within the central active site cleft of Pol III. A bridging helix emanates from RPC1 and crosses the cleft near the catalytic site and is thought to promote translocation of Pol III by acting as a ratchet that moves the RNA-DNA hybrid through the active site by switching from straight to bent conformations at each step of nucleotide addition.</text>
</comment>
<dbReference type="Pfam" id="PF04997">
    <property type="entry name" value="RNA_pol_Rpb1_1"/>
    <property type="match status" value="1"/>
</dbReference>
<keyword evidence="9" id="KW-0460">Magnesium</keyword>
<dbReference type="GO" id="GO:0003899">
    <property type="term" value="F:DNA-directed RNA polymerase activity"/>
    <property type="evidence" value="ECO:0007669"/>
    <property type="project" value="UniProtKB-EC"/>
</dbReference>
<dbReference type="FunFam" id="4.10.860.120:FF:000004">
    <property type="entry name" value="DNA-directed RNA polymerase subunit"/>
    <property type="match status" value="1"/>
</dbReference>
<dbReference type="Gene3D" id="1.10.274.100">
    <property type="entry name" value="RNA polymerase Rpb1, domain 3"/>
    <property type="match status" value="1"/>
</dbReference>
<dbReference type="SMART" id="SM00663">
    <property type="entry name" value="RPOLA_N"/>
    <property type="match status" value="1"/>
</dbReference>
<dbReference type="Pfam" id="PF00623">
    <property type="entry name" value="RNA_pol_Rpb1_2"/>
    <property type="match status" value="1"/>
</dbReference>
<dbReference type="InterPro" id="IPR038120">
    <property type="entry name" value="Rpb1_funnel_sf"/>
</dbReference>
<keyword evidence="6 14" id="KW-0548">Nucleotidyltransferase</keyword>
<dbReference type="Gene3D" id="4.10.860.120">
    <property type="entry name" value="RNA polymerase II, clamp domain"/>
    <property type="match status" value="1"/>
</dbReference>
<dbReference type="InterPro" id="IPR035698">
    <property type="entry name" value="RNAP_III_Rpc1_C"/>
</dbReference>
<dbReference type="Gene3D" id="6.20.50.80">
    <property type="match status" value="1"/>
</dbReference>
<dbReference type="InterPro" id="IPR035697">
    <property type="entry name" value="RNAP_III_RPC1_N"/>
</dbReference>
<evidence type="ECO:0000313" key="16">
    <source>
        <dbReference type="EMBL" id="RPA85054.1"/>
    </source>
</evidence>
<dbReference type="GO" id="GO:0046872">
    <property type="term" value="F:metal ion binding"/>
    <property type="evidence" value="ECO:0007669"/>
    <property type="project" value="UniProtKB-KW"/>
</dbReference>
<evidence type="ECO:0000256" key="12">
    <source>
        <dbReference type="ARBA" id="ARBA00048552"/>
    </source>
</evidence>
<dbReference type="OrthoDB" id="270392at2759"/>
<dbReference type="GO" id="GO:0003677">
    <property type="term" value="F:DNA binding"/>
    <property type="evidence" value="ECO:0007669"/>
    <property type="project" value="InterPro"/>
</dbReference>
<comment type="subcellular location">
    <subcellularLocation>
        <location evidence="1">Nucleus</location>
    </subcellularLocation>
</comment>
<evidence type="ECO:0000256" key="1">
    <source>
        <dbReference type="ARBA" id="ARBA00004123"/>
    </source>
</evidence>
<feature type="domain" description="RNA polymerase N-terminal" evidence="15">
    <location>
        <begin position="267"/>
        <end position="569"/>
    </location>
</feature>
<reference evidence="16 17" key="1">
    <citation type="journal article" date="2018" name="Nat. Ecol. Evol.">
        <title>Pezizomycetes genomes reveal the molecular basis of ectomycorrhizal truffle lifestyle.</title>
        <authorList>
            <person name="Murat C."/>
            <person name="Payen T."/>
            <person name="Noel B."/>
            <person name="Kuo A."/>
            <person name="Morin E."/>
            <person name="Chen J."/>
            <person name="Kohler A."/>
            <person name="Krizsan K."/>
            <person name="Balestrini R."/>
            <person name="Da Silva C."/>
            <person name="Montanini B."/>
            <person name="Hainaut M."/>
            <person name="Levati E."/>
            <person name="Barry K.W."/>
            <person name="Belfiori B."/>
            <person name="Cichocki N."/>
            <person name="Clum A."/>
            <person name="Dockter R.B."/>
            <person name="Fauchery L."/>
            <person name="Guy J."/>
            <person name="Iotti M."/>
            <person name="Le Tacon F."/>
            <person name="Lindquist E.A."/>
            <person name="Lipzen A."/>
            <person name="Malagnac F."/>
            <person name="Mello A."/>
            <person name="Molinier V."/>
            <person name="Miyauchi S."/>
            <person name="Poulain J."/>
            <person name="Riccioni C."/>
            <person name="Rubini A."/>
            <person name="Sitrit Y."/>
            <person name="Splivallo R."/>
            <person name="Traeger S."/>
            <person name="Wang M."/>
            <person name="Zifcakova L."/>
            <person name="Wipf D."/>
            <person name="Zambonelli A."/>
            <person name="Paolocci F."/>
            <person name="Nowrousian M."/>
            <person name="Ottonello S."/>
            <person name="Baldrian P."/>
            <person name="Spatafora J.W."/>
            <person name="Henrissat B."/>
            <person name="Nagy L.G."/>
            <person name="Aury J.M."/>
            <person name="Wincker P."/>
            <person name="Grigoriev I.V."/>
            <person name="Bonfante P."/>
            <person name="Martin F.M."/>
        </authorList>
    </citation>
    <scope>NUCLEOTIDE SEQUENCE [LARGE SCALE GENOMIC DNA]</scope>
    <source>
        <strain evidence="16 17">RN42</strain>
    </source>
</reference>
<evidence type="ECO:0000256" key="7">
    <source>
        <dbReference type="ARBA" id="ARBA00022723"/>
    </source>
</evidence>
<dbReference type="FunFam" id="3.30.1490.180:FF:000002">
    <property type="entry name" value="DNA-directed RNA polymerase subunit"/>
    <property type="match status" value="1"/>
</dbReference>
<dbReference type="SUPFAM" id="SSF64484">
    <property type="entry name" value="beta and beta-prime subunits of DNA dependent RNA-polymerase"/>
    <property type="match status" value="1"/>
</dbReference>
<evidence type="ECO:0000256" key="9">
    <source>
        <dbReference type="ARBA" id="ARBA00022842"/>
    </source>
</evidence>
<dbReference type="STRING" id="1160509.A0A3N4ITY9"/>
<dbReference type="FunFam" id="1.10.132.30:FF:000001">
    <property type="entry name" value="DNA-directed RNA polymerase subunit"/>
    <property type="match status" value="1"/>
</dbReference>
<dbReference type="GO" id="GO:0006351">
    <property type="term" value="P:DNA-templated transcription"/>
    <property type="evidence" value="ECO:0007669"/>
    <property type="project" value="InterPro"/>
</dbReference>
<protein>
    <recommendedName>
        <fullName evidence="14">DNA-directed RNA polymerase subunit</fullName>
        <ecNumber evidence="14">2.7.7.6</ecNumber>
    </recommendedName>
</protein>
<dbReference type="EC" id="2.7.7.6" evidence="14"/>
<evidence type="ECO:0000256" key="8">
    <source>
        <dbReference type="ARBA" id="ARBA00022833"/>
    </source>
</evidence>
<dbReference type="InterPro" id="IPR006592">
    <property type="entry name" value="RNA_pol_N"/>
</dbReference>
<dbReference type="CDD" id="cd02583">
    <property type="entry name" value="RNAP_III_RPC1_N"/>
    <property type="match status" value="1"/>
</dbReference>
<dbReference type="InterPro" id="IPR007081">
    <property type="entry name" value="RNA_pol_Rpb1_5"/>
</dbReference>
<comment type="similarity">
    <text evidence="2 14">Belongs to the RNA polymerase beta' chain family.</text>
</comment>
<evidence type="ECO:0000256" key="6">
    <source>
        <dbReference type="ARBA" id="ARBA00022695"/>
    </source>
</evidence>
<sequence>MSMLPAPALRRQSAKEQVVDNVPKRIKEMKFGIFSNQQIVQQAVLEVAFRELYDIDAQGGRLAKKNGAVDPRLGTSNKDGVCETCGEKLEKCTGHFGYVKLALPAFHIGYFKAVIAMLQNICKECSRILLDDDQARNFLKSLRRPGIDNLQRTTICKRINEQCRKARTCPHCGEINGVVKKAGPLKIVHDKYRAYNVSNAARKVPPESKVKFDKSFEEVKRSNPDLDKLIKKAMDELNPLKVLNLFRQVTPEDCELLGMAPGEGRPENFLWQYVPAPPVCIRPSVTQDSASNEDDLTNKLADIIFTSANMRAALEKGQPIQTLMEQWDYLQLSIALYIDSGLPGLVNNQWGVKPIRGFCQRLKGKQGRFRGNLSGKRVDFSGRTVISPDPNLSIEEVAVPVLVAKNLTFPEKVTDYNKAKMQQLVRNGPDVHPGANYLITNGEFKRNLKYGDREAVADNLQVGDTVERHLEDGDVVLFNRQPSLHKLSILSHRAKIRPWKTFRLNECVCNPYNADFDGDEMNLHVPQTEEARTEAIELMGVKNNLVTPRNGSPIIAAIQDFITASYLLSSKDRFFSRKEFSNLCMFMCNAAMQVDLPPPTIWKPQALWTGKQLFNVLMRPNKKSNVLVNLEARCQSYKAGNYKADMCPDDGWLVIRGSEVMCGVMDKATVGSGKKNSIFYIILRDYGPDEAVQAMNRLAKLCARYMGKKGFSIGMDDVTPGKILRDEKEILVQDAYDQCTELIAQLAAGKLERQAGCDADTTLENKVQGILSAVRDKVGDICFRELSKNNSPLIMAICGSKGSKINVSQMVSCVGQQVISGHRVPDGFQDRSLPHFPKNSKQPPAKGFVKNSFYSGLTATEFLFHAISGREGLVDTAVKTAETGYMSRRLMKSLEDLSCAYDKTVRSSNGGIVQFQYGGDALDPADMEGNGRPVDLDRTFTHAENLTWDNNERGLLPCELVALCNEILQPLEDEIPRMDLEGQILDDPNPEESVLDRYLDTNESKRQYINDLRLFVEKKISGVANARKRYGLADGRHFSDELPCTTATFDEHIARTSANPEDYRTGIRTLSRVAKISESTLRKFLEECLTKYERSKVEPGSAVGAVGAQSIGEPGTQMTLKTFHFAGVASMNITLGVPRIKEIINASKNISTPIITCKLVNRTDERSARIVKGRIEKTYLEDIIFYIEDVSSADECYIGFRMDQGTIEKLQLELDIDDVVNAIAKAPKLKIAKSDIKVQGGKIKVFVREIGDKERKNSKTETDVFMRLQALKRALPKVPVKGYPLATRAVVKKHDQTGDNDLLVEGYGLRLCMTTEGVDGTKTRSNSIMEMRDVLGIEAARSTIIGEISYTMSEHGMGVDPRHMQLLGDVMTYKGEVLGITRFGLAKMRDSVLQLASFEKTTDHLFDAALAMKRDAIEGVSECIILGQSMRIGTGAVEVVRKLALTPTDIGKKRTLFEDCWNKYHE</sequence>
<evidence type="ECO:0000256" key="13">
    <source>
        <dbReference type="ARBA" id="ARBA00058108"/>
    </source>
</evidence>
<evidence type="ECO:0000256" key="2">
    <source>
        <dbReference type="ARBA" id="ARBA00006460"/>
    </source>
</evidence>
<dbReference type="InterPro" id="IPR007083">
    <property type="entry name" value="RNA_pol_Rpb1_4"/>
</dbReference>
<dbReference type="InterPro" id="IPR007080">
    <property type="entry name" value="RNA_pol_Rpb1_1"/>
</dbReference>
<dbReference type="Gene3D" id="6.10.250.2940">
    <property type="match status" value="1"/>
</dbReference>
<dbReference type="GO" id="GO:0000428">
    <property type="term" value="C:DNA-directed RNA polymerase complex"/>
    <property type="evidence" value="ECO:0007669"/>
    <property type="project" value="UniProtKB-KW"/>
</dbReference>
<evidence type="ECO:0000259" key="15">
    <source>
        <dbReference type="SMART" id="SM00663"/>
    </source>
</evidence>
<dbReference type="Gene3D" id="1.10.150.390">
    <property type="match status" value="1"/>
</dbReference>
<evidence type="ECO:0000313" key="17">
    <source>
        <dbReference type="Proteomes" id="UP000275078"/>
    </source>
</evidence>
<dbReference type="CDD" id="cd02736">
    <property type="entry name" value="RNAP_III_Rpc1_C"/>
    <property type="match status" value="1"/>
</dbReference>
<keyword evidence="10 14" id="KW-0804">Transcription</keyword>
<comment type="catalytic activity">
    <reaction evidence="12 14">
        <text>RNA(n) + a ribonucleoside 5'-triphosphate = RNA(n+1) + diphosphate</text>
        <dbReference type="Rhea" id="RHEA:21248"/>
        <dbReference type="Rhea" id="RHEA-COMP:14527"/>
        <dbReference type="Rhea" id="RHEA-COMP:17342"/>
        <dbReference type="ChEBI" id="CHEBI:33019"/>
        <dbReference type="ChEBI" id="CHEBI:61557"/>
        <dbReference type="ChEBI" id="CHEBI:140395"/>
        <dbReference type="EC" id="2.7.7.6"/>
    </reaction>
</comment>
<dbReference type="Pfam" id="PF04998">
    <property type="entry name" value="RNA_pol_Rpb1_5"/>
    <property type="match status" value="1"/>
</dbReference>
<proteinExistence type="inferred from homology"/>
<dbReference type="FunFam" id="1.10.274.100:FF:000005">
    <property type="entry name" value="DNA-directed RNA polymerase subunit"/>
    <property type="match status" value="1"/>
</dbReference>
<keyword evidence="8" id="KW-0862">Zinc</keyword>
<accession>A0A3N4ITY9</accession>
<dbReference type="InterPro" id="IPR000722">
    <property type="entry name" value="RNA_pol_asu"/>
</dbReference>
<keyword evidence="7" id="KW-0479">Metal-binding</keyword>
<dbReference type="EMBL" id="ML119655">
    <property type="protein sequence ID" value="RPA85054.1"/>
    <property type="molecule type" value="Genomic_DNA"/>
</dbReference>
<dbReference type="GO" id="GO:0005634">
    <property type="term" value="C:nucleus"/>
    <property type="evidence" value="ECO:0007669"/>
    <property type="project" value="UniProtKB-SubCell"/>
</dbReference>
<dbReference type="Proteomes" id="UP000275078">
    <property type="component" value="Unassembled WGS sequence"/>
</dbReference>
<dbReference type="InterPro" id="IPR042102">
    <property type="entry name" value="RNA_pol_Rpb1_3_sf"/>
</dbReference>
<keyword evidence="17" id="KW-1185">Reference proteome</keyword>
<evidence type="ECO:0000256" key="3">
    <source>
        <dbReference type="ARBA" id="ARBA00011206"/>
    </source>
</evidence>
<organism evidence="16 17">
    <name type="scientific">Ascobolus immersus RN42</name>
    <dbReference type="NCBI Taxonomy" id="1160509"/>
    <lineage>
        <taxon>Eukaryota</taxon>
        <taxon>Fungi</taxon>
        <taxon>Dikarya</taxon>
        <taxon>Ascomycota</taxon>
        <taxon>Pezizomycotina</taxon>
        <taxon>Pezizomycetes</taxon>
        <taxon>Pezizales</taxon>
        <taxon>Ascobolaceae</taxon>
        <taxon>Ascobolus</taxon>
    </lineage>
</organism>
<keyword evidence="5 14" id="KW-0808">Transferase</keyword>
<dbReference type="InterPro" id="IPR015700">
    <property type="entry name" value="RPC1"/>
</dbReference>
<dbReference type="Pfam" id="PF05000">
    <property type="entry name" value="RNA_pol_Rpb1_4"/>
    <property type="match status" value="1"/>
</dbReference>
<evidence type="ECO:0000256" key="11">
    <source>
        <dbReference type="ARBA" id="ARBA00023242"/>
    </source>
</evidence>
<dbReference type="FunFam" id="2.40.40.20:FF:000019">
    <property type="entry name" value="DNA-directed RNA polymerase II subunit RPB1"/>
    <property type="match status" value="1"/>
</dbReference>
<evidence type="ECO:0000256" key="14">
    <source>
        <dbReference type="RuleBase" id="RU004279"/>
    </source>
</evidence>
<evidence type="ECO:0000256" key="5">
    <source>
        <dbReference type="ARBA" id="ARBA00022679"/>
    </source>
</evidence>
<dbReference type="InterPro" id="IPR044893">
    <property type="entry name" value="RNA_pol_Rpb1_clamp_domain"/>
</dbReference>
<dbReference type="Gene3D" id="1.10.132.30">
    <property type="match status" value="1"/>
</dbReference>
<keyword evidence="4 14" id="KW-0240">DNA-directed RNA polymerase</keyword>